<accession>A0A7S2Y196</accession>
<sequence>MGSTVGTLLLLGSSGEPETSVSSTGVSILAALGAAVGLWASTPRGIAPSGDDVDQEKPEDQEEDSIYNDFNMTNDVMRSQNDSNNNGYTRTAENELSRGANLRGDSNQSALGELEVDDVLIPR</sequence>
<evidence type="ECO:0000313" key="2">
    <source>
        <dbReference type="EMBL" id="CAD9940120.1"/>
    </source>
</evidence>
<feature type="compositionally biased region" description="Acidic residues" evidence="1">
    <location>
        <begin position="114"/>
        <end position="123"/>
    </location>
</feature>
<dbReference type="EMBL" id="HBHT01000659">
    <property type="protein sequence ID" value="CAD9940120.1"/>
    <property type="molecule type" value="Transcribed_RNA"/>
</dbReference>
<feature type="compositionally biased region" description="Low complexity" evidence="1">
    <location>
        <begin position="1"/>
        <end position="20"/>
    </location>
</feature>
<feature type="compositionally biased region" description="Acidic residues" evidence="1">
    <location>
        <begin position="51"/>
        <end position="66"/>
    </location>
</feature>
<feature type="region of interest" description="Disordered" evidence="1">
    <location>
        <begin position="1"/>
        <end position="23"/>
    </location>
</feature>
<proteinExistence type="predicted"/>
<dbReference type="AlphaFoldDB" id="A0A7S2Y196"/>
<gene>
    <name evidence="2" type="ORF">APAL1065_LOCUS409</name>
</gene>
<name>A0A7S2Y196_9STRA</name>
<evidence type="ECO:0000256" key="1">
    <source>
        <dbReference type="SAM" id="MobiDB-lite"/>
    </source>
</evidence>
<protein>
    <submittedName>
        <fullName evidence="2">Uncharacterized protein</fullName>
    </submittedName>
</protein>
<feature type="region of interest" description="Disordered" evidence="1">
    <location>
        <begin position="43"/>
        <end position="123"/>
    </location>
</feature>
<reference evidence="2" key="1">
    <citation type="submission" date="2021-01" db="EMBL/GenBank/DDBJ databases">
        <authorList>
            <person name="Corre E."/>
            <person name="Pelletier E."/>
            <person name="Niang G."/>
            <person name="Scheremetjew M."/>
            <person name="Finn R."/>
            <person name="Kale V."/>
            <person name="Holt S."/>
            <person name="Cochrane G."/>
            <person name="Meng A."/>
            <person name="Brown T."/>
            <person name="Cohen L."/>
        </authorList>
    </citation>
    <scope>NUCLEOTIDE SEQUENCE</scope>
    <source>
        <strain evidence="2">CCMP125</strain>
    </source>
</reference>
<organism evidence="2">
    <name type="scientific">Entomoneis paludosa</name>
    <dbReference type="NCBI Taxonomy" id="265537"/>
    <lineage>
        <taxon>Eukaryota</taxon>
        <taxon>Sar</taxon>
        <taxon>Stramenopiles</taxon>
        <taxon>Ochrophyta</taxon>
        <taxon>Bacillariophyta</taxon>
        <taxon>Bacillariophyceae</taxon>
        <taxon>Bacillariophycidae</taxon>
        <taxon>Entomoneidaceae</taxon>
        <taxon>Entomoneis</taxon>
    </lineage>
</organism>
<feature type="compositionally biased region" description="Polar residues" evidence="1">
    <location>
        <begin position="68"/>
        <end position="91"/>
    </location>
</feature>